<feature type="binding site" evidence="5">
    <location>
        <begin position="155"/>
        <end position="161"/>
    </location>
    <ligand>
        <name>ATP</name>
        <dbReference type="ChEBI" id="CHEBI:30616"/>
    </ligand>
</feature>
<dbReference type="UniPathway" id="UPA00074">
    <property type="reaction ID" value="UER00942"/>
</dbReference>
<evidence type="ECO:0000313" key="9">
    <source>
        <dbReference type="Proteomes" id="UP000245086"/>
    </source>
</evidence>
<dbReference type="RefSeq" id="WP_108984854.1">
    <property type="nucleotide sequence ID" value="NZ_BFBR01000004.1"/>
</dbReference>
<gene>
    <name evidence="5 6 8" type="primary">purK</name>
    <name evidence="8" type="ORF">PbB2_01673</name>
</gene>
<dbReference type="PROSITE" id="PS50975">
    <property type="entry name" value="ATP_GRASP"/>
    <property type="match status" value="1"/>
</dbReference>
<dbReference type="PANTHER" id="PTHR11609">
    <property type="entry name" value="PURINE BIOSYNTHESIS PROTEIN 6/7, PUR6/7"/>
    <property type="match status" value="1"/>
</dbReference>
<accession>A0A2P2EAA8</accession>
<dbReference type="InterPro" id="IPR011761">
    <property type="entry name" value="ATP-grasp"/>
</dbReference>
<dbReference type="FunFam" id="3.30.1490.20:FF:000015">
    <property type="entry name" value="N5-carboxyaminoimidazole ribonucleotide synthase"/>
    <property type="match status" value="1"/>
</dbReference>
<evidence type="ECO:0000256" key="3">
    <source>
        <dbReference type="ARBA" id="ARBA00022755"/>
    </source>
</evidence>
<keyword evidence="9" id="KW-1185">Reference proteome</keyword>
<dbReference type="HAMAP" id="MF_01928">
    <property type="entry name" value="PurK"/>
    <property type="match status" value="1"/>
</dbReference>
<feature type="binding site" evidence="5">
    <location>
        <begin position="185"/>
        <end position="188"/>
    </location>
    <ligand>
        <name>ATP</name>
        <dbReference type="ChEBI" id="CHEBI:30616"/>
    </ligand>
</feature>
<comment type="caution">
    <text evidence="8">The sequence shown here is derived from an EMBL/GenBank/DDBJ whole genome shotgun (WGS) entry which is preliminary data.</text>
</comment>
<dbReference type="GO" id="GO:0005524">
    <property type="term" value="F:ATP binding"/>
    <property type="evidence" value="ECO:0007669"/>
    <property type="project" value="UniProtKB-UniRule"/>
</dbReference>
<dbReference type="Proteomes" id="UP000245086">
    <property type="component" value="Unassembled WGS sequence"/>
</dbReference>
<dbReference type="Gene3D" id="3.30.470.20">
    <property type="entry name" value="ATP-grasp fold, B domain"/>
    <property type="match status" value="1"/>
</dbReference>
<dbReference type="OrthoDB" id="9804625at2"/>
<keyword evidence="2 5" id="KW-0547">Nucleotide-binding</keyword>
<dbReference type="InterPro" id="IPR005875">
    <property type="entry name" value="PurK"/>
</dbReference>
<dbReference type="NCBIfam" id="NF004679">
    <property type="entry name" value="PRK06019.1-5"/>
    <property type="match status" value="1"/>
</dbReference>
<comment type="catalytic activity">
    <reaction evidence="5 6">
        <text>5-amino-1-(5-phospho-beta-D-ribosyl)imidazole + hydrogencarbonate + ATP = 5-carboxyamino-1-(5-phospho-D-ribosyl)imidazole + ADP + phosphate + 2 H(+)</text>
        <dbReference type="Rhea" id="RHEA:19317"/>
        <dbReference type="ChEBI" id="CHEBI:15378"/>
        <dbReference type="ChEBI" id="CHEBI:17544"/>
        <dbReference type="ChEBI" id="CHEBI:30616"/>
        <dbReference type="ChEBI" id="CHEBI:43474"/>
        <dbReference type="ChEBI" id="CHEBI:58730"/>
        <dbReference type="ChEBI" id="CHEBI:137981"/>
        <dbReference type="ChEBI" id="CHEBI:456216"/>
        <dbReference type="EC" id="6.3.4.18"/>
    </reaction>
</comment>
<evidence type="ECO:0000256" key="1">
    <source>
        <dbReference type="ARBA" id="ARBA00022598"/>
    </source>
</evidence>
<dbReference type="InterPro" id="IPR040686">
    <property type="entry name" value="PurK_C"/>
</dbReference>
<dbReference type="GO" id="GO:0004638">
    <property type="term" value="F:phosphoribosylaminoimidazole carboxylase activity"/>
    <property type="evidence" value="ECO:0007669"/>
    <property type="project" value="InterPro"/>
</dbReference>
<dbReference type="InterPro" id="IPR016185">
    <property type="entry name" value="PreATP-grasp_dom_sf"/>
</dbReference>
<reference evidence="8 9" key="1">
    <citation type="journal article" date="2018" name="Genome Announc.">
        <title>Draft Genome Sequence of "Candidatus Phycosocius bacilliformis," an Alphaproteobacterial Ectosymbiont of the Hydrocarbon-Producing Green Alga Botryococcus braunii.</title>
        <authorList>
            <person name="Tanabe Y."/>
            <person name="Yamaguchi H."/>
            <person name="Watanabe M.M."/>
        </authorList>
    </citation>
    <scope>NUCLEOTIDE SEQUENCE [LARGE SCALE GENOMIC DNA]</scope>
    <source>
        <strain evidence="8 9">BOTRYCO-2</strain>
    </source>
</reference>
<dbReference type="FunFam" id="3.40.50.20:FF:000016">
    <property type="entry name" value="N5-carboxyaminoimidazole ribonucleotide synthase"/>
    <property type="match status" value="1"/>
</dbReference>
<dbReference type="FunFam" id="3.30.470.20:FF:000029">
    <property type="entry name" value="N5-carboxyaminoimidazole ribonucleotide synthase"/>
    <property type="match status" value="1"/>
</dbReference>
<dbReference type="InterPro" id="IPR003135">
    <property type="entry name" value="ATP-grasp_carboxylate-amine"/>
</dbReference>
<dbReference type="InterPro" id="IPR011054">
    <property type="entry name" value="Rudment_hybrid_motif"/>
</dbReference>
<dbReference type="Gene3D" id="3.40.50.20">
    <property type="match status" value="1"/>
</dbReference>
<dbReference type="NCBIfam" id="NF004676">
    <property type="entry name" value="PRK06019.1-2"/>
    <property type="match status" value="1"/>
</dbReference>
<organism evidence="8 9">
    <name type="scientific">Candidatus Phycosocius bacilliformis</name>
    <dbReference type="NCBI Taxonomy" id="1445552"/>
    <lineage>
        <taxon>Bacteria</taxon>
        <taxon>Pseudomonadati</taxon>
        <taxon>Pseudomonadota</taxon>
        <taxon>Alphaproteobacteria</taxon>
        <taxon>Caulobacterales</taxon>
        <taxon>Caulobacterales incertae sedis</taxon>
        <taxon>Candidatus Phycosocius</taxon>
    </lineage>
</organism>
<evidence type="ECO:0000256" key="2">
    <source>
        <dbReference type="ARBA" id="ARBA00022741"/>
    </source>
</evidence>
<dbReference type="AlphaFoldDB" id="A0A2P2EAA8"/>
<keyword evidence="1 5" id="KW-0436">Ligase</keyword>
<dbReference type="GO" id="GO:0006189">
    <property type="term" value="P:'de novo' IMP biosynthetic process"/>
    <property type="evidence" value="ECO:0007669"/>
    <property type="project" value="UniProtKB-UniRule"/>
</dbReference>
<evidence type="ECO:0000259" key="7">
    <source>
        <dbReference type="PROSITE" id="PS50975"/>
    </source>
</evidence>
<dbReference type="EMBL" id="BFBR01000004">
    <property type="protein sequence ID" value="GBF58002.1"/>
    <property type="molecule type" value="Genomic_DNA"/>
</dbReference>
<comment type="function">
    <text evidence="5">Catalyzes the ATP-dependent conversion of 5-aminoimidazole ribonucleotide (AIR) and HCO(3)(-) to N5-carboxyaminoimidazole ribonucleotide (N5-CAIR).</text>
</comment>
<comment type="pathway">
    <text evidence="5 6">Purine metabolism; IMP biosynthesis via de novo pathway; 5-amino-1-(5-phospho-D-ribosyl)imidazole-4-carboxylate from 5-amino-1-(5-phospho-D-ribosyl)imidazole (N5-CAIR route): step 1/2.</text>
</comment>
<dbReference type="Gene3D" id="3.30.1490.20">
    <property type="entry name" value="ATP-grasp fold, A domain"/>
    <property type="match status" value="1"/>
</dbReference>
<evidence type="ECO:0000256" key="4">
    <source>
        <dbReference type="ARBA" id="ARBA00022840"/>
    </source>
</evidence>
<dbReference type="Pfam" id="PF22660">
    <property type="entry name" value="RS_preATP-grasp-like"/>
    <property type="match status" value="1"/>
</dbReference>
<dbReference type="InterPro" id="IPR054350">
    <property type="entry name" value="PurT/PurK_preATP-grasp"/>
</dbReference>
<feature type="binding site" evidence="5">
    <location>
        <position position="150"/>
    </location>
    <ligand>
        <name>ATP</name>
        <dbReference type="ChEBI" id="CHEBI:30616"/>
    </ligand>
</feature>
<evidence type="ECO:0000313" key="8">
    <source>
        <dbReference type="EMBL" id="GBF58002.1"/>
    </source>
</evidence>
<dbReference type="Pfam" id="PF17769">
    <property type="entry name" value="PurK_C"/>
    <property type="match status" value="1"/>
</dbReference>
<comment type="function">
    <text evidence="6">Catalyzes the ATP-dependent conversion of 5-aminoimidazole ribonucleotide (AIR) and HCO(3)- to N5-carboxyaminoimidazole ribonucleotide (N5-CAIR).</text>
</comment>
<dbReference type="SUPFAM" id="SSF56059">
    <property type="entry name" value="Glutathione synthetase ATP-binding domain-like"/>
    <property type="match status" value="1"/>
</dbReference>
<sequence length="360" mass="38329">MSQAVTSLPPLSRIGILGGGQLGRMLALAAAELGLDCVVYEPEADCPAGRVATRCITAPWDDQASLAAFAQAVDVITFEFENVPAASLTFLASCKPIRPGLASLTQTQDRLVEKTFIQSLGLATAPFAACDSLADLEAAAAQIGLPAILKTRTLGYDGKGQIRLRAADHLAQAWQDLGGQSAILEGFIDFDREVSVILARAHTGQIAAFDVPENVHKAGILHTSTVPARISADLAAKAVAQASSIADALDHIGVLAVEFFVVGADQLIVNEIAPRVHNSGHWTQDGCAADQFQQHIRAIAGWPLASPRRHTNQIIMTNLIGSDIEAWQGLSAEPDTYVHLYGKRQSREGRKMGHVNRLKP</sequence>
<dbReference type="InterPro" id="IPR013815">
    <property type="entry name" value="ATP_grasp_subdomain_1"/>
</dbReference>
<dbReference type="SUPFAM" id="SSF51246">
    <property type="entry name" value="Rudiment single hybrid motif"/>
    <property type="match status" value="1"/>
</dbReference>
<dbReference type="PANTHER" id="PTHR11609:SF5">
    <property type="entry name" value="PHOSPHORIBOSYLAMINOIMIDAZOLE CARBOXYLASE"/>
    <property type="match status" value="1"/>
</dbReference>
<feature type="binding site" evidence="5">
    <location>
        <begin position="270"/>
        <end position="271"/>
    </location>
    <ligand>
        <name>ATP</name>
        <dbReference type="ChEBI" id="CHEBI:30616"/>
    </ligand>
</feature>
<dbReference type="Pfam" id="PF02222">
    <property type="entry name" value="ATP-grasp"/>
    <property type="match status" value="1"/>
</dbReference>
<dbReference type="SUPFAM" id="SSF52440">
    <property type="entry name" value="PreATP-grasp domain"/>
    <property type="match status" value="1"/>
</dbReference>
<dbReference type="GO" id="GO:0034028">
    <property type="term" value="F:5-(carboxyamino)imidazole ribonucleotide synthase activity"/>
    <property type="evidence" value="ECO:0007669"/>
    <property type="project" value="UniProtKB-UniRule"/>
</dbReference>
<dbReference type="GO" id="GO:0005829">
    <property type="term" value="C:cytosol"/>
    <property type="evidence" value="ECO:0007669"/>
    <property type="project" value="TreeGrafter"/>
</dbReference>
<evidence type="ECO:0000256" key="6">
    <source>
        <dbReference type="RuleBase" id="RU361200"/>
    </source>
</evidence>
<evidence type="ECO:0000256" key="5">
    <source>
        <dbReference type="HAMAP-Rule" id="MF_01928"/>
    </source>
</evidence>
<comment type="similarity">
    <text evidence="5 6">Belongs to the PurK/PurT family.</text>
</comment>
<keyword evidence="4 5" id="KW-0067">ATP-binding</keyword>
<keyword evidence="3 5" id="KW-0658">Purine biosynthesis</keyword>
<feature type="domain" description="ATP-grasp" evidence="7">
    <location>
        <begin position="114"/>
        <end position="300"/>
    </location>
</feature>
<protein>
    <recommendedName>
        <fullName evidence="5 6">N5-carboxyaminoimidazole ribonucleotide synthase</fullName>
        <shortName evidence="5 6">N5-CAIR synthase</shortName>
        <ecNumber evidence="5 6">6.3.4.18</ecNumber>
    </recommendedName>
    <alternativeName>
        <fullName evidence="5 6">5-(carboxyamino)imidazole ribonucleotide synthetase</fullName>
    </alternativeName>
</protein>
<dbReference type="NCBIfam" id="TIGR01161">
    <property type="entry name" value="purK"/>
    <property type="match status" value="1"/>
</dbReference>
<name>A0A2P2EAA8_9PROT</name>
<feature type="binding site" evidence="5">
    <location>
        <position position="216"/>
    </location>
    <ligand>
        <name>ATP</name>
        <dbReference type="ChEBI" id="CHEBI:30616"/>
    </ligand>
</feature>
<comment type="subunit">
    <text evidence="5 6">Homodimer.</text>
</comment>
<dbReference type="NCBIfam" id="NF004675">
    <property type="entry name" value="PRK06019.1-1"/>
    <property type="match status" value="1"/>
</dbReference>
<dbReference type="GO" id="GO:0046872">
    <property type="term" value="F:metal ion binding"/>
    <property type="evidence" value="ECO:0007669"/>
    <property type="project" value="InterPro"/>
</dbReference>
<feature type="binding site" evidence="5">
    <location>
        <position position="110"/>
    </location>
    <ligand>
        <name>ATP</name>
        <dbReference type="ChEBI" id="CHEBI:30616"/>
    </ligand>
</feature>
<feature type="binding site" evidence="5">
    <location>
        <position position="193"/>
    </location>
    <ligand>
        <name>ATP</name>
        <dbReference type="ChEBI" id="CHEBI:30616"/>
    </ligand>
</feature>
<proteinExistence type="inferred from homology"/>
<dbReference type="EC" id="6.3.4.18" evidence="5 6"/>